<accession>A0A1Y2HLF1</accession>
<dbReference type="STRING" id="765915.A0A1Y2HLF1"/>
<feature type="domain" description="Phosphoribosyltransferase" evidence="1">
    <location>
        <begin position="23"/>
        <end position="106"/>
    </location>
</feature>
<sequence length="106" mass="11264">MSSSPSPLPQPAAPAASNGRVLVSRHPLIAHKMCLLRDATTRPAQFRLLVKEIASLLAYEATAKLPVIEEQELRQSPTGASYHGVKLGPKIGLVPIMRAGTGMVEA</sequence>
<dbReference type="EMBL" id="MCFL01000022">
    <property type="protein sequence ID" value="ORZ35418.1"/>
    <property type="molecule type" value="Genomic_DNA"/>
</dbReference>
<dbReference type="GO" id="GO:0016757">
    <property type="term" value="F:glycosyltransferase activity"/>
    <property type="evidence" value="ECO:0007669"/>
    <property type="project" value="UniProtKB-KW"/>
</dbReference>
<feature type="non-terminal residue" evidence="2">
    <location>
        <position position="106"/>
    </location>
</feature>
<keyword evidence="3" id="KW-1185">Reference proteome</keyword>
<evidence type="ECO:0000313" key="2">
    <source>
        <dbReference type="EMBL" id="ORZ35418.1"/>
    </source>
</evidence>
<organism evidence="2 3">
    <name type="scientific">Catenaria anguillulae PL171</name>
    <dbReference type="NCBI Taxonomy" id="765915"/>
    <lineage>
        <taxon>Eukaryota</taxon>
        <taxon>Fungi</taxon>
        <taxon>Fungi incertae sedis</taxon>
        <taxon>Blastocladiomycota</taxon>
        <taxon>Blastocladiomycetes</taxon>
        <taxon>Blastocladiales</taxon>
        <taxon>Catenariaceae</taxon>
        <taxon>Catenaria</taxon>
    </lineage>
</organism>
<dbReference type="InterPro" id="IPR029057">
    <property type="entry name" value="PRTase-like"/>
</dbReference>
<comment type="caution">
    <text evidence="2">The sequence shown here is derived from an EMBL/GenBank/DDBJ whole genome shotgun (WGS) entry which is preliminary data.</text>
</comment>
<name>A0A1Y2HLF1_9FUNG</name>
<gene>
    <name evidence="2" type="ORF">BCR44DRAFT_55012</name>
</gene>
<reference evidence="2 3" key="1">
    <citation type="submission" date="2016-07" db="EMBL/GenBank/DDBJ databases">
        <title>Pervasive Adenine N6-methylation of Active Genes in Fungi.</title>
        <authorList>
            <consortium name="DOE Joint Genome Institute"/>
            <person name="Mondo S.J."/>
            <person name="Dannebaum R.O."/>
            <person name="Kuo R.C."/>
            <person name="Labutti K."/>
            <person name="Haridas S."/>
            <person name="Kuo A."/>
            <person name="Salamov A."/>
            <person name="Ahrendt S.R."/>
            <person name="Lipzen A."/>
            <person name="Sullivan W."/>
            <person name="Andreopoulos W.B."/>
            <person name="Clum A."/>
            <person name="Lindquist E."/>
            <person name="Daum C."/>
            <person name="Ramamoorthy G.K."/>
            <person name="Gryganskyi A."/>
            <person name="Culley D."/>
            <person name="Magnuson J.K."/>
            <person name="James T.Y."/>
            <person name="O'Malley M.A."/>
            <person name="Stajich J.E."/>
            <person name="Spatafora J.W."/>
            <person name="Visel A."/>
            <person name="Grigoriev I.V."/>
        </authorList>
    </citation>
    <scope>NUCLEOTIDE SEQUENCE [LARGE SCALE GENOMIC DNA]</scope>
    <source>
        <strain evidence="2 3">PL171</strain>
    </source>
</reference>
<keyword evidence="2" id="KW-0328">Glycosyltransferase</keyword>
<dbReference type="Gene3D" id="3.40.50.2020">
    <property type="match status" value="1"/>
</dbReference>
<proteinExistence type="predicted"/>
<dbReference type="SUPFAM" id="SSF53271">
    <property type="entry name" value="PRTase-like"/>
    <property type="match status" value="1"/>
</dbReference>
<dbReference type="InterPro" id="IPR000836">
    <property type="entry name" value="PRTase_dom"/>
</dbReference>
<dbReference type="OrthoDB" id="10257085at2759"/>
<evidence type="ECO:0000313" key="3">
    <source>
        <dbReference type="Proteomes" id="UP000193411"/>
    </source>
</evidence>
<protein>
    <submittedName>
        <fullName evidence="2">Uracil phosphoribosyltransferase-domain-containing protein</fullName>
    </submittedName>
</protein>
<dbReference type="Pfam" id="PF14681">
    <property type="entry name" value="UPRTase"/>
    <property type="match status" value="1"/>
</dbReference>
<evidence type="ECO:0000259" key="1">
    <source>
        <dbReference type="Pfam" id="PF14681"/>
    </source>
</evidence>
<dbReference type="AlphaFoldDB" id="A0A1Y2HLF1"/>
<keyword evidence="2" id="KW-0808">Transferase</keyword>
<dbReference type="Proteomes" id="UP000193411">
    <property type="component" value="Unassembled WGS sequence"/>
</dbReference>